<dbReference type="Proteomes" id="UP000325081">
    <property type="component" value="Unassembled WGS sequence"/>
</dbReference>
<dbReference type="AlphaFoldDB" id="A0A5A7QLL7"/>
<dbReference type="InterPro" id="IPR001611">
    <property type="entry name" value="Leu-rich_rpt"/>
</dbReference>
<keyword evidence="1" id="KW-0433">Leucine-rich repeat</keyword>
<evidence type="ECO:0000313" key="5">
    <source>
        <dbReference type="Proteomes" id="UP000325081"/>
    </source>
</evidence>
<dbReference type="PANTHER" id="PTHR47988">
    <property type="entry name" value="SOMATIC EMBRYOGENESIS RECEPTOR KINASE 1"/>
    <property type="match status" value="1"/>
</dbReference>
<reference evidence="5" key="1">
    <citation type="journal article" date="2019" name="Curr. Biol.">
        <title>Genome Sequence of Striga asiatica Provides Insight into the Evolution of Plant Parasitism.</title>
        <authorList>
            <person name="Yoshida S."/>
            <person name="Kim S."/>
            <person name="Wafula E.K."/>
            <person name="Tanskanen J."/>
            <person name="Kim Y.M."/>
            <person name="Honaas L."/>
            <person name="Yang Z."/>
            <person name="Spallek T."/>
            <person name="Conn C.E."/>
            <person name="Ichihashi Y."/>
            <person name="Cheong K."/>
            <person name="Cui S."/>
            <person name="Der J.P."/>
            <person name="Gundlach H."/>
            <person name="Jiao Y."/>
            <person name="Hori C."/>
            <person name="Ishida J.K."/>
            <person name="Kasahara H."/>
            <person name="Kiba T."/>
            <person name="Kim M.S."/>
            <person name="Koo N."/>
            <person name="Laohavisit A."/>
            <person name="Lee Y.H."/>
            <person name="Lumba S."/>
            <person name="McCourt P."/>
            <person name="Mortimer J.C."/>
            <person name="Mutuku J.M."/>
            <person name="Nomura T."/>
            <person name="Sasaki-Sekimoto Y."/>
            <person name="Seto Y."/>
            <person name="Wang Y."/>
            <person name="Wakatake T."/>
            <person name="Sakakibara H."/>
            <person name="Demura T."/>
            <person name="Yamaguchi S."/>
            <person name="Yoneyama K."/>
            <person name="Manabe R.I."/>
            <person name="Nelson D.C."/>
            <person name="Schulman A.H."/>
            <person name="Timko M.P."/>
            <person name="dePamphilis C.W."/>
            <person name="Choi D."/>
            <person name="Shirasu K."/>
        </authorList>
    </citation>
    <scope>NUCLEOTIDE SEQUENCE [LARGE SCALE GENOMIC DNA]</scope>
    <source>
        <strain evidence="5">cv. UVA1</strain>
    </source>
</reference>
<keyword evidence="4" id="KW-0675">Receptor</keyword>
<keyword evidence="3" id="KW-0677">Repeat</keyword>
<accession>A0A5A7QLL7</accession>
<evidence type="ECO:0000256" key="1">
    <source>
        <dbReference type="ARBA" id="ARBA00022614"/>
    </source>
</evidence>
<evidence type="ECO:0000256" key="3">
    <source>
        <dbReference type="ARBA" id="ARBA00022737"/>
    </source>
</evidence>
<dbReference type="GO" id="GO:0016301">
    <property type="term" value="F:kinase activity"/>
    <property type="evidence" value="ECO:0007669"/>
    <property type="project" value="UniProtKB-KW"/>
</dbReference>
<protein>
    <submittedName>
        <fullName evidence="4">Leucine-rich receptor-like protein kinase family protein</fullName>
    </submittedName>
</protein>
<dbReference type="EMBL" id="BKCP01007293">
    <property type="protein sequence ID" value="GER45788.1"/>
    <property type="molecule type" value="Genomic_DNA"/>
</dbReference>
<dbReference type="InterPro" id="IPR032675">
    <property type="entry name" value="LRR_dom_sf"/>
</dbReference>
<comment type="caution">
    <text evidence="4">The sequence shown here is derived from an EMBL/GenBank/DDBJ whole genome shotgun (WGS) entry which is preliminary data.</text>
</comment>
<sequence length="182" mass="20855">MLRQDVEFRVLTGMCGERLRSGINLRRRVTIETATLTSHMLRVALFKLLCFYGDSELYDNHISGKMAYVPWLNLINLRSLDLYSNNLSWVIPGVLGKLSNLEFIKLNNNNLTGTVPQALADKFYQMNEVDLTNNPHLTGPCTDTPLWLPLRTEAFGLEEVQMVDLDFELALYVMEIGQEVHY</sequence>
<name>A0A5A7QLL7_STRAF</name>
<dbReference type="GO" id="GO:0051707">
    <property type="term" value="P:response to other organism"/>
    <property type="evidence" value="ECO:0007669"/>
    <property type="project" value="UniProtKB-ARBA"/>
</dbReference>
<evidence type="ECO:0000313" key="4">
    <source>
        <dbReference type="EMBL" id="GER45788.1"/>
    </source>
</evidence>
<dbReference type="OrthoDB" id="1056777at2759"/>
<dbReference type="SMART" id="SM00369">
    <property type="entry name" value="LRR_TYP"/>
    <property type="match status" value="2"/>
</dbReference>
<dbReference type="SUPFAM" id="SSF52058">
    <property type="entry name" value="L domain-like"/>
    <property type="match status" value="1"/>
</dbReference>
<gene>
    <name evidence="4" type="ORF">STAS_22769</name>
</gene>
<keyword evidence="2" id="KW-0732">Signal</keyword>
<dbReference type="GO" id="GO:0006952">
    <property type="term" value="P:defense response"/>
    <property type="evidence" value="ECO:0007669"/>
    <property type="project" value="UniProtKB-ARBA"/>
</dbReference>
<keyword evidence="4" id="KW-0808">Transferase</keyword>
<proteinExistence type="predicted"/>
<dbReference type="InterPro" id="IPR003591">
    <property type="entry name" value="Leu-rich_rpt_typical-subtyp"/>
</dbReference>
<dbReference type="Pfam" id="PF00560">
    <property type="entry name" value="LRR_1"/>
    <property type="match status" value="2"/>
</dbReference>
<evidence type="ECO:0000256" key="2">
    <source>
        <dbReference type="ARBA" id="ARBA00022729"/>
    </source>
</evidence>
<keyword evidence="5" id="KW-1185">Reference proteome</keyword>
<dbReference type="Gene3D" id="3.80.10.10">
    <property type="entry name" value="Ribonuclease Inhibitor"/>
    <property type="match status" value="1"/>
</dbReference>
<keyword evidence="4" id="KW-0418">Kinase</keyword>
<organism evidence="4 5">
    <name type="scientific">Striga asiatica</name>
    <name type="common">Asiatic witchweed</name>
    <name type="synonym">Buchnera asiatica</name>
    <dbReference type="NCBI Taxonomy" id="4170"/>
    <lineage>
        <taxon>Eukaryota</taxon>
        <taxon>Viridiplantae</taxon>
        <taxon>Streptophyta</taxon>
        <taxon>Embryophyta</taxon>
        <taxon>Tracheophyta</taxon>
        <taxon>Spermatophyta</taxon>
        <taxon>Magnoliopsida</taxon>
        <taxon>eudicotyledons</taxon>
        <taxon>Gunneridae</taxon>
        <taxon>Pentapetalae</taxon>
        <taxon>asterids</taxon>
        <taxon>lamiids</taxon>
        <taxon>Lamiales</taxon>
        <taxon>Orobanchaceae</taxon>
        <taxon>Buchnereae</taxon>
        <taxon>Striga</taxon>
    </lineage>
</organism>